<keyword evidence="3" id="KW-1133">Transmembrane helix</keyword>
<proteinExistence type="inferred from homology"/>
<keyword evidence="3" id="KW-0812">Transmembrane</keyword>
<keyword evidence="2" id="KW-0378">Hydrolase</keyword>
<dbReference type="GO" id="GO:0016787">
    <property type="term" value="F:hydrolase activity"/>
    <property type="evidence" value="ECO:0007669"/>
    <property type="project" value="UniProtKB-KW"/>
</dbReference>
<evidence type="ECO:0000313" key="6">
    <source>
        <dbReference type="Proteomes" id="UP000054321"/>
    </source>
</evidence>
<dbReference type="AlphaFoldDB" id="A0A0C3HC37"/>
<dbReference type="HOGENOM" id="CLU_020027_11_4_1"/>
<evidence type="ECO:0000256" key="1">
    <source>
        <dbReference type="ARBA" id="ARBA00009009"/>
    </source>
</evidence>
<organism evidence="5 6">
    <name type="scientific">Oidiodendron maius (strain Zn)</name>
    <dbReference type="NCBI Taxonomy" id="913774"/>
    <lineage>
        <taxon>Eukaryota</taxon>
        <taxon>Fungi</taxon>
        <taxon>Dikarya</taxon>
        <taxon>Ascomycota</taxon>
        <taxon>Pezizomycotina</taxon>
        <taxon>Leotiomycetes</taxon>
        <taxon>Leotiomycetes incertae sedis</taxon>
        <taxon>Myxotrichaceae</taxon>
        <taxon>Oidiodendron</taxon>
    </lineage>
</organism>
<comment type="similarity">
    <text evidence="1">Belongs to the class-A beta-lactamase family.</text>
</comment>
<feature type="transmembrane region" description="Helical" evidence="3">
    <location>
        <begin position="117"/>
        <end position="136"/>
    </location>
</feature>
<evidence type="ECO:0000259" key="4">
    <source>
        <dbReference type="Pfam" id="PF00144"/>
    </source>
</evidence>
<feature type="domain" description="Beta-lactamase-related" evidence="4">
    <location>
        <begin position="12"/>
        <end position="87"/>
    </location>
</feature>
<keyword evidence="6" id="KW-1185">Reference proteome</keyword>
<dbReference type="InParanoid" id="A0A0C3HC37"/>
<name>A0A0C3HC37_OIDMZ</name>
<dbReference type="Gene3D" id="3.40.710.10">
    <property type="entry name" value="DD-peptidase/beta-lactamase superfamily"/>
    <property type="match status" value="1"/>
</dbReference>
<accession>A0A0C3HC37</accession>
<dbReference type="InterPro" id="IPR001466">
    <property type="entry name" value="Beta-lactam-related"/>
</dbReference>
<evidence type="ECO:0000313" key="5">
    <source>
        <dbReference type="EMBL" id="KIM99931.1"/>
    </source>
</evidence>
<dbReference type="PANTHER" id="PTHR43283">
    <property type="entry name" value="BETA-LACTAMASE-RELATED"/>
    <property type="match status" value="1"/>
</dbReference>
<reference evidence="6" key="2">
    <citation type="submission" date="2015-01" db="EMBL/GenBank/DDBJ databases">
        <title>Evolutionary Origins and Diversification of the Mycorrhizal Mutualists.</title>
        <authorList>
            <consortium name="DOE Joint Genome Institute"/>
            <consortium name="Mycorrhizal Genomics Consortium"/>
            <person name="Kohler A."/>
            <person name="Kuo A."/>
            <person name="Nagy L.G."/>
            <person name="Floudas D."/>
            <person name="Copeland A."/>
            <person name="Barry K.W."/>
            <person name="Cichocki N."/>
            <person name="Veneault-Fourrey C."/>
            <person name="LaButti K."/>
            <person name="Lindquist E.A."/>
            <person name="Lipzen A."/>
            <person name="Lundell T."/>
            <person name="Morin E."/>
            <person name="Murat C."/>
            <person name="Riley R."/>
            <person name="Ohm R."/>
            <person name="Sun H."/>
            <person name="Tunlid A."/>
            <person name="Henrissat B."/>
            <person name="Grigoriev I.V."/>
            <person name="Hibbett D.S."/>
            <person name="Martin F."/>
        </authorList>
    </citation>
    <scope>NUCLEOTIDE SEQUENCE [LARGE SCALE GENOMIC DNA]</scope>
    <source>
        <strain evidence="6">Zn</strain>
    </source>
</reference>
<dbReference type="InterPro" id="IPR050789">
    <property type="entry name" value="Diverse_Enzym_Activities"/>
</dbReference>
<dbReference type="InterPro" id="IPR012338">
    <property type="entry name" value="Beta-lactam/transpept-like"/>
</dbReference>
<sequence length="137" mass="14809">MTSFEEQIKMATDNGTIPGVVLVAADATGRFSYQNAIGPARPDEPITLNSTFLMASCTKLLTSIAGLQCVERGYIALDDDVSSVLTELKNVEILTGFEEETGKPILRKAVNKITLRFVNLSSAFIFTHLKGILLAIS</sequence>
<dbReference type="SUPFAM" id="SSF56601">
    <property type="entry name" value="beta-lactamase/transpeptidase-like"/>
    <property type="match status" value="1"/>
</dbReference>
<dbReference type="PANTHER" id="PTHR43283:SF17">
    <property type="entry name" value="(LOVD), PUTATIVE (AFU_ORTHOLOGUE AFUA_5G00920)-RELATED"/>
    <property type="match status" value="1"/>
</dbReference>
<dbReference type="Proteomes" id="UP000054321">
    <property type="component" value="Unassembled WGS sequence"/>
</dbReference>
<evidence type="ECO:0000256" key="2">
    <source>
        <dbReference type="ARBA" id="ARBA00022801"/>
    </source>
</evidence>
<keyword evidence="3" id="KW-0472">Membrane</keyword>
<dbReference type="Pfam" id="PF00144">
    <property type="entry name" value="Beta-lactamase"/>
    <property type="match status" value="1"/>
</dbReference>
<dbReference type="EMBL" id="KN832878">
    <property type="protein sequence ID" value="KIM99931.1"/>
    <property type="molecule type" value="Genomic_DNA"/>
</dbReference>
<protein>
    <recommendedName>
        <fullName evidence="4">Beta-lactamase-related domain-containing protein</fullName>
    </recommendedName>
</protein>
<gene>
    <name evidence="5" type="ORF">OIDMADRAFT_55821</name>
</gene>
<dbReference type="OrthoDB" id="428260at2759"/>
<reference evidence="5 6" key="1">
    <citation type="submission" date="2014-04" db="EMBL/GenBank/DDBJ databases">
        <authorList>
            <consortium name="DOE Joint Genome Institute"/>
            <person name="Kuo A."/>
            <person name="Martino E."/>
            <person name="Perotto S."/>
            <person name="Kohler A."/>
            <person name="Nagy L.G."/>
            <person name="Floudas D."/>
            <person name="Copeland A."/>
            <person name="Barry K.W."/>
            <person name="Cichocki N."/>
            <person name="Veneault-Fourrey C."/>
            <person name="LaButti K."/>
            <person name="Lindquist E.A."/>
            <person name="Lipzen A."/>
            <person name="Lundell T."/>
            <person name="Morin E."/>
            <person name="Murat C."/>
            <person name="Sun H."/>
            <person name="Tunlid A."/>
            <person name="Henrissat B."/>
            <person name="Grigoriev I.V."/>
            <person name="Hibbett D.S."/>
            <person name="Martin F."/>
            <person name="Nordberg H.P."/>
            <person name="Cantor M.N."/>
            <person name="Hua S.X."/>
        </authorList>
    </citation>
    <scope>NUCLEOTIDE SEQUENCE [LARGE SCALE GENOMIC DNA]</scope>
    <source>
        <strain evidence="5 6">Zn</strain>
    </source>
</reference>
<dbReference type="STRING" id="913774.A0A0C3HC37"/>
<evidence type="ECO:0000256" key="3">
    <source>
        <dbReference type="SAM" id="Phobius"/>
    </source>
</evidence>